<proteinExistence type="predicted"/>
<gene>
    <name evidence="1" type="ORF">RHMOL_Rhmol07G0162400</name>
</gene>
<keyword evidence="2" id="KW-1185">Reference proteome</keyword>
<dbReference type="EMBL" id="CM046394">
    <property type="protein sequence ID" value="KAI8546997.1"/>
    <property type="molecule type" value="Genomic_DNA"/>
</dbReference>
<organism evidence="1 2">
    <name type="scientific">Rhododendron molle</name>
    <name type="common">Chinese azalea</name>
    <name type="synonym">Azalea mollis</name>
    <dbReference type="NCBI Taxonomy" id="49168"/>
    <lineage>
        <taxon>Eukaryota</taxon>
        <taxon>Viridiplantae</taxon>
        <taxon>Streptophyta</taxon>
        <taxon>Embryophyta</taxon>
        <taxon>Tracheophyta</taxon>
        <taxon>Spermatophyta</taxon>
        <taxon>Magnoliopsida</taxon>
        <taxon>eudicotyledons</taxon>
        <taxon>Gunneridae</taxon>
        <taxon>Pentapetalae</taxon>
        <taxon>asterids</taxon>
        <taxon>Ericales</taxon>
        <taxon>Ericaceae</taxon>
        <taxon>Ericoideae</taxon>
        <taxon>Rhodoreae</taxon>
        <taxon>Rhododendron</taxon>
    </lineage>
</organism>
<reference evidence="1" key="1">
    <citation type="submission" date="2022-02" db="EMBL/GenBank/DDBJ databases">
        <title>Plant Genome Project.</title>
        <authorList>
            <person name="Zhang R.-G."/>
        </authorList>
    </citation>
    <scope>NUCLEOTIDE SEQUENCE</scope>
    <source>
        <strain evidence="1">AT1</strain>
    </source>
</reference>
<name>A0ACC0N0Z1_RHOML</name>
<protein>
    <submittedName>
        <fullName evidence="1">Uncharacterized protein</fullName>
    </submittedName>
</protein>
<comment type="caution">
    <text evidence="1">The sequence shown here is derived from an EMBL/GenBank/DDBJ whole genome shotgun (WGS) entry which is preliminary data.</text>
</comment>
<accession>A0ACC0N0Z1</accession>
<evidence type="ECO:0000313" key="1">
    <source>
        <dbReference type="EMBL" id="KAI8546997.1"/>
    </source>
</evidence>
<sequence>MVVNVPFRHWVCVKNPWQESPRRALYYLETTEGQQVIVAVAIRAGGNQLVYQPLGDFVQDYWNILPLGHVLMWNYSFQLNAWLDDIVYHWFVRCSNEAGLQSACLPSTFMAHQTVAEIWLFPSAACAAPEFCIGSFANGVGPISPEIGSLKMLQHLDLSNNMLSEMLKVLHQMLPMTNLTSGEQKTTMVAMLDGNVMRCVRDQNGNHVIQKCIKCIPVEAIQFIISVFYDQLVSLVTLSTHPYVCHVIQIISSPFLLVADSHILLFSDELNLCYLCFTVVSAYFPSISCYPLIEVMMKDQFANYVIHKLLENFDDHKLELILNRIKVHLNALKKYTYEKHIVSHVDKLAPAGGTYSLPFPL</sequence>
<evidence type="ECO:0000313" key="2">
    <source>
        <dbReference type="Proteomes" id="UP001062846"/>
    </source>
</evidence>
<dbReference type="Proteomes" id="UP001062846">
    <property type="component" value="Chromosome 7"/>
</dbReference>